<feature type="region of interest" description="Disordered" evidence="1">
    <location>
        <begin position="119"/>
        <end position="140"/>
    </location>
</feature>
<evidence type="ECO:0000313" key="3">
    <source>
        <dbReference type="Proteomes" id="UP000790833"/>
    </source>
</evidence>
<proteinExistence type="predicted"/>
<protein>
    <submittedName>
        <fullName evidence="2">Uncharacterized protein</fullName>
    </submittedName>
</protein>
<dbReference type="Proteomes" id="UP000790833">
    <property type="component" value="Unassembled WGS sequence"/>
</dbReference>
<comment type="caution">
    <text evidence="2">The sequence shown here is derived from an EMBL/GenBank/DDBJ whole genome shotgun (WGS) entry which is preliminary data.</text>
</comment>
<dbReference type="AlphaFoldDB" id="A0A9P8AHZ7"/>
<sequence>MKSSTSRKAKVVVPPCLCTHLPQLVSINKSLLVVLYLMETASCQFISWIKQLHCGWDIPVECLQLFVSGNDNKFAIQHKRSTVENYQHIVGKKIMEIDRLCVNKSLLDEYRLNQHKLRSDMTRPGVKQSPSNRSSSSYSFDDGCELESEVIQIDMDYLRLGHLGNNTSNKENSATARTSMESNRLEVVFELDEEPLKEEMESENSERLSIPISPVFAY</sequence>
<name>A0A9P8AHZ7_9ASCO</name>
<keyword evidence="3" id="KW-1185">Reference proteome</keyword>
<reference evidence="2" key="1">
    <citation type="submission" date="2021-03" db="EMBL/GenBank/DDBJ databases">
        <authorList>
            <person name="Palmer J.M."/>
        </authorList>
    </citation>
    <scope>NUCLEOTIDE SEQUENCE</scope>
    <source>
        <strain evidence="2">ARV_011</strain>
    </source>
</reference>
<dbReference type="RefSeq" id="XP_043048763.1">
    <property type="nucleotide sequence ID" value="XM_043191791.1"/>
</dbReference>
<evidence type="ECO:0000256" key="1">
    <source>
        <dbReference type="SAM" id="MobiDB-lite"/>
    </source>
</evidence>
<dbReference type="EMBL" id="JAHMUF010000013">
    <property type="protein sequence ID" value="KAG7193215.1"/>
    <property type="molecule type" value="Genomic_DNA"/>
</dbReference>
<feature type="compositionally biased region" description="Low complexity" evidence="1">
    <location>
        <begin position="129"/>
        <end position="139"/>
    </location>
</feature>
<dbReference type="OrthoDB" id="4033880at2759"/>
<organism evidence="2 3">
    <name type="scientific">Scheffersomyces spartinae</name>
    <dbReference type="NCBI Taxonomy" id="45513"/>
    <lineage>
        <taxon>Eukaryota</taxon>
        <taxon>Fungi</taxon>
        <taxon>Dikarya</taxon>
        <taxon>Ascomycota</taxon>
        <taxon>Saccharomycotina</taxon>
        <taxon>Pichiomycetes</taxon>
        <taxon>Debaryomycetaceae</taxon>
        <taxon>Scheffersomyces</taxon>
    </lineage>
</organism>
<dbReference type="GeneID" id="66114351"/>
<accession>A0A9P8AHZ7</accession>
<gene>
    <name evidence="2" type="ORF">KQ657_000977</name>
</gene>
<evidence type="ECO:0000313" key="2">
    <source>
        <dbReference type="EMBL" id="KAG7193215.1"/>
    </source>
</evidence>